<evidence type="ECO:0000256" key="1">
    <source>
        <dbReference type="ARBA" id="ARBA00023002"/>
    </source>
</evidence>
<sequence length="190" mass="20314">MKRNIVLSGVGGQGILLAAKIIAEAAELQGYQVTTHEIHGMAQRGGSVTAQIRYGEEVHSPLILEGEADILASLEAIEAIRYAHYLLPGGLAVISQQQLIPVTVSTGQAQYPADIEPMLARAFPRYKYLDFCSIAESLGNARMSNTVLLGALSTGLDEIPPATWEKAIAVCVKPAFVAMNTTAFHRGRAL</sequence>
<dbReference type="SUPFAM" id="SSF53323">
    <property type="entry name" value="Pyruvate-ferredoxin oxidoreductase, PFOR, domain III"/>
    <property type="match status" value="1"/>
</dbReference>
<dbReference type="Pfam" id="PF01558">
    <property type="entry name" value="POR"/>
    <property type="match status" value="1"/>
</dbReference>
<dbReference type="InterPro" id="IPR052198">
    <property type="entry name" value="IorB_Oxidoreductase"/>
</dbReference>
<accession>A0AAE3VCL4</accession>
<dbReference type="InterPro" id="IPR019752">
    <property type="entry name" value="Pyrv/ketoisovalerate_OxRed_cat"/>
</dbReference>
<dbReference type="InterPro" id="IPR002869">
    <property type="entry name" value="Pyrv_flavodox_OxRed_cen"/>
</dbReference>
<organism evidence="3 4">
    <name type="scientific">Oligosphaera ethanolica</name>
    <dbReference type="NCBI Taxonomy" id="760260"/>
    <lineage>
        <taxon>Bacteria</taxon>
        <taxon>Pseudomonadati</taxon>
        <taxon>Lentisphaerota</taxon>
        <taxon>Oligosphaeria</taxon>
        <taxon>Oligosphaerales</taxon>
        <taxon>Oligosphaeraceae</taxon>
        <taxon>Oligosphaera</taxon>
    </lineage>
</organism>
<proteinExistence type="predicted"/>
<gene>
    <name evidence="3" type="ORF">J3R75_000137</name>
</gene>
<keyword evidence="4" id="KW-1185">Reference proteome</keyword>
<dbReference type="PANTHER" id="PTHR43854">
    <property type="entry name" value="INDOLEPYRUVATE OXIDOREDUCTASE SUBUNIT IORB"/>
    <property type="match status" value="1"/>
</dbReference>
<dbReference type="GO" id="GO:0043805">
    <property type="term" value="F:indolepyruvate ferredoxin oxidoreductase activity"/>
    <property type="evidence" value="ECO:0007669"/>
    <property type="project" value="UniProtKB-EC"/>
</dbReference>
<dbReference type="PANTHER" id="PTHR43854:SF1">
    <property type="entry name" value="INDOLEPYRUVATE OXIDOREDUCTASE SUBUNIT IORB"/>
    <property type="match status" value="1"/>
</dbReference>
<dbReference type="Proteomes" id="UP001238163">
    <property type="component" value="Unassembled WGS sequence"/>
</dbReference>
<dbReference type="Gene3D" id="3.40.920.10">
    <property type="entry name" value="Pyruvate-ferredoxin oxidoreductase, PFOR, domain III"/>
    <property type="match status" value="1"/>
</dbReference>
<feature type="domain" description="Pyruvate/ketoisovalerate oxidoreductase catalytic" evidence="2">
    <location>
        <begin position="11"/>
        <end position="188"/>
    </location>
</feature>
<evidence type="ECO:0000313" key="3">
    <source>
        <dbReference type="EMBL" id="MDQ0288030.1"/>
    </source>
</evidence>
<comment type="caution">
    <text evidence="3">The sequence shown here is derived from an EMBL/GenBank/DDBJ whole genome shotgun (WGS) entry which is preliminary data.</text>
</comment>
<dbReference type="EC" id="1.2.7.8" evidence="3"/>
<name>A0AAE3VCL4_9BACT</name>
<reference evidence="3" key="1">
    <citation type="submission" date="2023-07" db="EMBL/GenBank/DDBJ databases">
        <title>Genomic Encyclopedia of Type Strains, Phase IV (KMG-IV): sequencing the most valuable type-strain genomes for metagenomic binning, comparative biology and taxonomic classification.</title>
        <authorList>
            <person name="Goeker M."/>
        </authorList>
    </citation>
    <scope>NUCLEOTIDE SEQUENCE</scope>
    <source>
        <strain evidence="3">DSM 24202</strain>
    </source>
</reference>
<evidence type="ECO:0000259" key="2">
    <source>
        <dbReference type="Pfam" id="PF01558"/>
    </source>
</evidence>
<protein>
    <submittedName>
        <fullName evidence="3">Indolepyruvate ferredoxin oxidoreductase beta subunit</fullName>
        <ecNumber evidence="3">1.2.7.8</ecNumber>
    </submittedName>
</protein>
<keyword evidence="1 3" id="KW-0560">Oxidoreductase</keyword>
<dbReference type="EMBL" id="JAUSVL010000001">
    <property type="protein sequence ID" value="MDQ0288030.1"/>
    <property type="molecule type" value="Genomic_DNA"/>
</dbReference>
<evidence type="ECO:0000313" key="4">
    <source>
        <dbReference type="Proteomes" id="UP001238163"/>
    </source>
</evidence>
<dbReference type="RefSeq" id="WP_307259192.1">
    <property type="nucleotide sequence ID" value="NZ_JAUSVL010000001.1"/>
</dbReference>
<dbReference type="AlphaFoldDB" id="A0AAE3VCL4"/>